<dbReference type="SUPFAM" id="SSF51197">
    <property type="entry name" value="Clavaminate synthase-like"/>
    <property type="match status" value="1"/>
</dbReference>
<dbReference type="Gene3D" id="2.60.120.650">
    <property type="entry name" value="Cupin"/>
    <property type="match status" value="1"/>
</dbReference>
<evidence type="ECO:0000259" key="2">
    <source>
        <dbReference type="PROSITE" id="PS51184"/>
    </source>
</evidence>
<dbReference type="EMBL" id="JAQQWL010000006">
    <property type="protein sequence ID" value="KAK8070319.1"/>
    <property type="molecule type" value="Genomic_DNA"/>
</dbReference>
<name>A0ABR1VGG2_9PEZI</name>
<reference evidence="3 4" key="1">
    <citation type="submission" date="2023-01" db="EMBL/GenBank/DDBJ databases">
        <title>Analysis of 21 Apiospora genomes using comparative genomics revels a genus with tremendous synthesis potential of carbohydrate active enzymes and secondary metabolites.</title>
        <authorList>
            <person name="Sorensen T."/>
        </authorList>
    </citation>
    <scope>NUCLEOTIDE SEQUENCE [LARGE SCALE GENOMIC DNA]</scope>
    <source>
        <strain evidence="3 4">CBS 135458</strain>
    </source>
</reference>
<feature type="domain" description="JmjC" evidence="2">
    <location>
        <begin position="157"/>
        <end position="331"/>
    </location>
</feature>
<organism evidence="3 4">
    <name type="scientific">Apiospora phragmitis</name>
    <dbReference type="NCBI Taxonomy" id="2905665"/>
    <lineage>
        <taxon>Eukaryota</taxon>
        <taxon>Fungi</taxon>
        <taxon>Dikarya</taxon>
        <taxon>Ascomycota</taxon>
        <taxon>Pezizomycotina</taxon>
        <taxon>Sordariomycetes</taxon>
        <taxon>Xylariomycetidae</taxon>
        <taxon>Amphisphaeriales</taxon>
        <taxon>Apiosporaceae</taxon>
        <taxon>Apiospora</taxon>
    </lineage>
</organism>
<keyword evidence="4" id="KW-1185">Reference proteome</keyword>
<evidence type="ECO:0000256" key="1">
    <source>
        <dbReference type="SAM" id="MobiDB-lite"/>
    </source>
</evidence>
<sequence>MSRVSTPVRRVAVPESDTDGESAQAPSGHHGIRRHLANANAPSCLYPPAIDNSSESGAARPILGATKLDTSHLGAELATTLEKLISEDPRIAQKGYIKIATIRGFRYQKKDSNGIVDVKLSSPRKATDWSSVLSGCQSNRTIIDPQKYLSNTLERPPTIILPYYIDEPPPSASHQLMLDSGKLKTMVTAAGISTVYWYLSGAEKTPSPLHFEDFGYPSANYLIAGAPKIWLIVYPAHKEKLERALSIDRGLSFSCAQDVRHEGIMVTPAYLDRHGISYSIEACYPGEVIITLLCAYHQVMNMGVNFAEAVNLKLDSDTLLPPGYKLCRPGSRCGPSPASIDCFTEEVRAQYNVNQTLPAPPERLDDSRPSQLKVSDLLCTNSIERFKELVRSWRRIDACDAFLAEYRPVSSKRLMSRIIKLADRSGLDTLLLRYSQMCLAHAINQTRTEGQDRVSCIVFDEYLTNSHDKSERRRLHKEVENGRKWLSICNGREGILCFLPTERTVKPFERCRSPRVDALESVLDALDFAGKRFLHIISGTAEDVEFTFEFDTSSKDAVEAVQPIRITEDHEHVLDQEWGRPTFWPAGWTWPSNPLSVQSGMSSFNNAGIGLRTTGKRGLVCKPLGNSAK</sequence>
<dbReference type="PANTHER" id="PTHR10694">
    <property type="entry name" value="LYSINE-SPECIFIC DEMETHYLASE"/>
    <property type="match status" value="1"/>
</dbReference>
<dbReference type="InterPro" id="IPR003347">
    <property type="entry name" value="JmjC_dom"/>
</dbReference>
<accession>A0ABR1VGG2</accession>
<comment type="caution">
    <text evidence="3">The sequence shown here is derived from an EMBL/GenBank/DDBJ whole genome shotgun (WGS) entry which is preliminary data.</text>
</comment>
<evidence type="ECO:0000313" key="3">
    <source>
        <dbReference type="EMBL" id="KAK8070319.1"/>
    </source>
</evidence>
<dbReference type="Proteomes" id="UP001480595">
    <property type="component" value="Unassembled WGS sequence"/>
</dbReference>
<protein>
    <submittedName>
        <fullName evidence="3">DNA damage-responsive transcriptional repressor</fullName>
    </submittedName>
</protein>
<dbReference type="GeneID" id="92091407"/>
<dbReference type="RefSeq" id="XP_066717613.1">
    <property type="nucleotide sequence ID" value="XM_066858344.1"/>
</dbReference>
<dbReference type="PROSITE" id="PS51184">
    <property type="entry name" value="JMJC"/>
    <property type="match status" value="1"/>
</dbReference>
<dbReference type="Pfam" id="PF02373">
    <property type="entry name" value="JmjC"/>
    <property type="match status" value="1"/>
</dbReference>
<gene>
    <name evidence="3" type="ORF">PG994_006935</name>
</gene>
<feature type="region of interest" description="Disordered" evidence="1">
    <location>
        <begin position="1"/>
        <end position="30"/>
    </location>
</feature>
<dbReference type="SMART" id="SM00558">
    <property type="entry name" value="JmjC"/>
    <property type="match status" value="1"/>
</dbReference>
<proteinExistence type="predicted"/>
<evidence type="ECO:0000313" key="4">
    <source>
        <dbReference type="Proteomes" id="UP001480595"/>
    </source>
</evidence>